<dbReference type="SUPFAM" id="SSF56281">
    <property type="entry name" value="Metallo-hydrolase/oxidoreductase"/>
    <property type="match status" value="1"/>
</dbReference>
<dbReference type="GO" id="GO:0016740">
    <property type="term" value="F:transferase activity"/>
    <property type="evidence" value="ECO:0007669"/>
    <property type="project" value="TreeGrafter"/>
</dbReference>
<dbReference type="PANTHER" id="PTHR13754">
    <property type="entry name" value="METALLO-BETA-LACTAMASE SUPERFAMILY PROTEIN"/>
    <property type="match status" value="1"/>
</dbReference>
<organism evidence="2 3">
    <name type="scientific">Tichowtungia aerotolerans</name>
    <dbReference type="NCBI Taxonomy" id="2697043"/>
    <lineage>
        <taxon>Bacteria</taxon>
        <taxon>Pseudomonadati</taxon>
        <taxon>Kiritimatiellota</taxon>
        <taxon>Tichowtungiia</taxon>
        <taxon>Tichowtungiales</taxon>
        <taxon>Tichowtungiaceae</taxon>
        <taxon>Tichowtungia</taxon>
    </lineage>
</organism>
<evidence type="ECO:0000259" key="1">
    <source>
        <dbReference type="SMART" id="SM00849"/>
    </source>
</evidence>
<feature type="domain" description="Metallo-beta-lactamase" evidence="1">
    <location>
        <begin position="23"/>
        <end position="247"/>
    </location>
</feature>
<reference evidence="2 3" key="1">
    <citation type="submission" date="2020-01" db="EMBL/GenBank/DDBJ databases">
        <title>Ponticoccus aerotolerans gen. nov., sp. nov., an anaerobic bacterium and proposal of Ponticoccusceae fam. nov., Ponticoccusles ord. nov. and Ponticoccuse classis nov. in the phylum Kiritimatiellaeota.</title>
        <authorList>
            <person name="Zhou L.Y."/>
            <person name="Du Z.J."/>
        </authorList>
    </citation>
    <scope>NUCLEOTIDE SEQUENCE [LARGE SCALE GENOMIC DNA]</scope>
    <source>
        <strain evidence="2 3">S-5007</strain>
    </source>
</reference>
<evidence type="ECO:0000313" key="3">
    <source>
        <dbReference type="Proteomes" id="UP000464954"/>
    </source>
</evidence>
<dbReference type="Pfam" id="PF00753">
    <property type="entry name" value="Lactamase_B"/>
    <property type="match status" value="1"/>
</dbReference>
<keyword evidence="3" id="KW-1185">Reference proteome</keyword>
<dbReference type="PANTHER" id="PTHR13754:SF18">
    <property type="entry name" value="7,8-DIHYDROPTERIN-6-METHYL-4-(BETA-D-RIBOFURANOSYL)-AMINOBENZENE-5'-PHOSPHATE SYNTHASE"/>
    <property type="match status" value="1"/>
</dbReference>
<dbReference type="Gene3D" id="3.60.15.10">
    <property type="entry name" value="Ribonuclease Z/Hydroxyacylglutathione hydrolase-like"/>
    <property type="match status" value="1"/>
</dbReference>
<dbReference type="SMART" id="SM00849">
    <property type="entry name" value="Lactamase_B"/>
    <property type="match status" value="1"/>
</dbReference>
<dbReference type="CDD" id="cd07713">
    <property type="entry name" value="DHPS-like_MBL-fold"/>
    <property type="match status" value="1"/>
</dbReference>
<sequence length="280" mass="30541">MNNLRITVLAENTAGKLGILAEHGLAFLIETGGEKILFDTGQGFVLKHNLEKLGLSLADVKTVVLSHGHYDHTGGLHTALAMMEHPKVYAHPAVIESKFVCYRQMESRSVAMPEADRNALLQQADWVRTEAPVELPGGLRLTGPVPRTTDFENTGGPFFCNVAGTEPDTLPDDQAAFVESENGTTVILGCAHSGVINTLQYIRSLTENRPIHTVIGGMHLHSASANRMNKTIKALRKLKIRCIFPCHCTGFDAAAQLWREFPGKVRPCPAGTVITLNERN</sequence>
<evidence type="ECO:0000313" key="2">
    <source>
        <dbReference type="EMBL" id="QHI69456.1"/>
    </source>
</evidence>
<dbReference type="RefSeq" id="WP_160628638.1">
    <property type="nucleotide sequence ID" value="NZ_CP047593.1"/>
</dbReference>
<protein>
    <submittedName>
        <fullName evidence="2">MBL fold metallo-hydrolase</fullName>
    </submittedName>
</protein>
<dbReference type="InterPro" id="IPR052926">
    <property type="entry name" value="Metallo-beta-lactamase_dom"/>
</dbReference>
<keyword evidence="2" id="KW-0378">Hydrolase</keyword>
<accession>A0A6P1MCX9</accession>
<dbReference type="AlphaFoldDB" id="A0A6P1MCX9"/>
<dbReference type="EMBL" id="CP047593">
    <property type="protein sequence ID" value="QHI69456.1"/>
    <property type="molecule type" value="Genomic_DNA"/>
</dbReference>
<dbReference type="InterPro" id="IPR041712">
    <property type="entry name" value="DHPS-like_MBL-fold"/>
</dbReference>
<dbReference type="InterPro" id="IPR001279">
    <property type="entry name" value="Metallo-B-lactamas"/>
</dbReference>
<dbReference type="KEGG" id="taer:GT409_08310"/>
<proteinExistence type="predicted"/>
<dbReference type="GO" id="GO:0016787">
    <property type="term" value="F:hydrolase activity"/>
    <property type="evidence" value="ECO:0007669"/>
    <property type="project" value="UniProtKB-KW"/>
</dbReference>
<name>A0A6P1MCX9_9BACT</name>
<dbReference type="InterPro" id="IPR036866">
    <property type="entry name" value="RibonucZ/Hydroxyglut_hydro"/>
</dbReference>
<dbReference type="Proteomes" id="UP000464954">
    <property type="component" value="Chromosome"/>
</dbReference>
<gene>
    <name evidence="2" type="ORF">GT409_08310</name>
</gene>